<dbReference type="Proteomes" id="UP000672039">
    <property type="component" value="Chromosome"/>
</dbReference>
<dbReference type="Gene3D" id="3.40.140.10">
    <property type="entry name" value="Cytidine Deaminase, domain 2"/>
    <property type="match status" value="1"/>
</dbReference>
<feature type="active site" description="Proton donor" evidence="8">
    <location>
        <position position="91"/>
    </location>
</feature>
<evidence type="ECO:0000256" key="6">
    <source>
        <dbReference type="ARBA" id="ARBA00022833"/>
    </source>
</evidence>
<evidence type="ECO:0000259" key="10">
    <source>
        <dbReference type="PROSITE" id="PS51747"/>
    </source>
</evidence>
<dbReference type="NCBIfam" id="NF008113">
    <property type="entry name" value="PRK10860.1"/>
    <property type="match status" value="1"/>
</dbReference>
<feature type="binding site" evidence="8">
    <location>
        <position position="122"/>
    </location>
    <ligand>
        <name>Zn(2+)</name>
        <dbReference type="ChEBI" id="CHEBI:29105"/>
        <note>catalytic</note>
    </ligand>
</feature>
<evidence type="ECO:0000256" key="3">
    <source>
        <dbReference type="ARBA" id="ARBA00022694"/>
    </source>
</evidence>
<dbReference type="PANTHER" id="PTHR11079:SF202">
    <property type="entry name" value="TRNA-SPECIFIC ADENOSINE DEAMINASE"/>
    <property type="match status" value="1"/>
</dbReference>
<keyword evidence="5 8" id="KW-0378">Hydrolase</keyword>
<evidence type="ECO:0000256" key="8">
    <source>
        <dbReference type="HAMAP-Rule" id="MF_00972"/>
    </source>
</evidence>
<dbReference type="PANTHER" id="PTHR11079">
    <property type="entry name" value="CYTOSINE DEAMINASE FAMILY MEMBER"/>
    <property type="match status" value="1"/>
</dbReference>
<comment type="catalytic activity">
    <reaction evidence="7 8">
        <text>adenosine(34) in tRNA + H2O + H(+) = inosine(34) in tRNA + NH4(+)</text>
        <dbReference type="Rhea" id="RHEA:43168"/>
        <dbReference type="Rhea" id="RHEA-COMP:10373"/>
        <dbReference type="Rhea" id="RHEA-COMP:10374"/>
        <dbReference type="ChEBI" id="CHEBI:15377"/>
        <dbReference type="ChEBI" id="CHEBI:15378"/>
        <dbReference type="ChEBI" id="CHEBI:28938"/>
        <dbReference type="ChEBI" id="CHEBI:74411"/>
        <dbReference type="ChEBI" id="CHEBI:82852"/>
        <dbReference type="EC" id="3.5.4.33"/>
    </reaction>
</comment>
<dbReference type="InterPro" id="IPR002125">
    <property type="entry name" value="CMP_dCMP_dom"/>
</dbReference>
<dbReference type="PROSITE" id="PS00903">
    <property type="entry name" value="CYT_DCMP_DEAMINASES_1"/>
    <property type="match status" value="1"/>
</dbReference>
<sequence length="196" mass="21048">MNAAEETPPNLPLSGEGQECTTPLDSSPDKGRPGGVSLSDEHWMRHALTLARNAWQQGEVPVGAVLIRDGEILAEGWNQPITLHDPSAHAEMLAMRAAGQTVGNYRLPGTTLYITLEPCLMCVGAMLHARVERVVFGAYDPKTGAAGSAFNLLQDPRHYHKVLAVQGGVLQEECAALLQAFFRERRAAASAKPAAE</sequence>
<feature type="domain" description="CMP/dCMP-type deaminase" evidence="10">
    <location>
        <begin position="38"/>
        <end position="149"/>
    </location>
</feature>
<dbReference type="SUPFAM" id="SSF53927">
    <property type="entry name" value="Cytidine deaminase-like"/>
    <property type="match status" value="1"/>
</dbReference>
<comment type="function">
    <text evidence="8">Catalyzes the deamination of adenosine to inosine at the wobble position 34 of tRNA(Arg2).</text>
</comment>
<evidence type="ECO:0000256" key="4">
    <source>
        <dbReference type="ARBA" id="ARBA00022723"/>
    </source>
</evidence>
<dbReference type="InterPro" id="IPR016193">
    <property type="entry name" value="Cytidine_deaminase-like"/>
</dbReference>
<reference evidence="11 12" key="1">
    <citation type="submission" date="2021-04" db="EMBL/GenBank/DDBJ databases">
        <title>Genomics, taxonomy and metabolism of representatives of sulfur bacteria of the genus Thiothrix: Thiothrix fructosivorans QT, Thiothrix unzii A1T and three new species, Thiothrix subterranea sp. nov., Thiothrix litoralis sp. nov. and 'Candidatus Thiothrix anitrata' sp. nov.</title>
        <authorList>
            <person name="Ravin N.V."/>
            <person name="Smolyakov D."/>
            <person name="Rudenko T.S."/>
            <person name="Mardanov A.V."/>
            <person name="Beletsky A.V."/>
            <person name="Markov N.D."/>
            <person name="Fomenkov A.I."/>
            <person name="Roberts R.J."/>
            <person name="Karnachuk O.V."/>
            <person name="Novikov A."/>
            <person name="Grabovich M.Y."/>
        </authorList>
    </citation>
    <scope>NUCLEOTIDE SEQUENCE [LARGE SCALE GENOMIC DNA]</scope>
    <source>
        <strain evidence="11 12">AS</strain>
    </source>
</reference>
<name>A0ABX7WU78_9GAMM</name>
<dbReference type="InterPro" id="IPR016192">
    <property type="entry name" value="APOBEC/CMP_deaminase_Zn-bd"/>
</dbReference>
<evidence type="ECO:0000256" key="2">
    <source>
        <dbReference type="ARBA" id="ARBA00011738"/>
    </source>
</evidence>
<comment type="similarity">
    <text evidence="1">Belongs to the cytidine and deoxycytidylate deaminase family. ADAT2 subfamily.</text>
</comment>
<proteinExistence type="inferred from homology"/>
<dbReference type="Pfam" id="PF00383">
    <property type="entry name" value="dCMP_cyt_deam_1"/>
    <property type="match status" value="1"/>
</dbReference>
<evidence type="ECO:0000313" key="12">
    <source>
        <dbReference type="Proteomes" id="UP000672039"/>
    </source>
</evidence>
<accession>A0ABX7WU78</accession>
<keyword evidence="12" id="KW-1185">Reference proteome</keyword>
<evidence type="ECO:0000313" key="11">
    <source>
        <dbReference type="EMBL" id="QTR47092.1"/>
    </source>
</evidence>
<gene>
    <name evidence="8 11" type="primary">tadA</name>
    <name evidence="11" type="ORF">J9253_03880</name>
</gene>
<dbReference type="CDD" id="cd01285">
    <property type="entry name" value="nucleoside_deaminase"/>
    <property type="match status" value="1"/>
</dbReference>
<dbReference type="EMBL" id="CP072801">
    <property type="protein sequence ID" value="QTR47092.1"/>
    <property type="molecule type" value="Genomic_DNA"/>
</dbReference>
<comment type="cofactor">
    <cofactor evidence="8">
        <name>Zn(2+)</name>
        <dbReference type="ChEBI" id="CHEBI:29105"/>
    </cofactor>
    <text evidence="8">Binds 1 zinc ion per subunit.</text>
</comment>
<evidence type="ECO:0000256" key="9">
    <source>
        <dbReference type="SAM" id="MobiDB-lite"/>
    </source>
</evidence>
<keyword evidence="4 8" id="KW-0479">Metal-binding</keyword>
<comment type="subunit">
    <text evidence="2 8">Homodimer.</text>
</comment>
<dbReference type="PROSITE" id="PS51747">
    <property type="entry name" value="CYT_DCMP_DEAMINASES_2"/>
    <property type="match status" value="1"/>
</dbReference>
<dbReference type="HAMAP" id="MF_00972">
    <property type="entry name" value="tRNA_aden_deaminase"/>
    <property type="match status" value="1"/>
</dbReference>
<keyword evidence="3 8" id="KW-0819">tRNA processing</keyword>
<evidence type="ECO:0000256" key="5">
    <source>
        <dbReference type="ARBA" id="ARBA00022801"/>
    </source>
</evidence>
<organism evidence="11 12">
    <name type="scientific">Thiothrix litoralis</name>
    <dbReference type="NCBI Taxonomy" id="2891210"/>
    <lineage>
        <taxon>Bacteria</taxon>
        <taxon>Pseudomonadati</taxon>
        <taxon>Pseudomonadota</taxon>
        <taxon>Gammaproteobacteria</taxon>
        <taxon>Thiotrichales</taxon>
        <taxon>Thiotrichaceae</taxon>
        <taxon>Thiothrix</taxon>
    </lineage>
</organism>
<dbReference type="InterPro" id="IPR028883">
    <property type="entry name" value="tRNA_aden_deaminase"/>
</dbReference>
<dbReference type="RefSeq" id="WP_210223389.1">
    <property type="nucleotide sequence ID" value="NZ_CP072801.1"/>
</dbReference>
<feature type="region of interest" description="Disordered" evidence="9">
    <location>
        <begin position="1"/>
        <end position="38"/>
    </location>
</feature>
<feature type="binding site" evidence="8">
    <location>
        <position position="89"/>
    </location>
    <ligand>
        <name>Zn(2+)</name>
        <dbReference type="ChEBI" id="CHEBI:29105"/>
        <note>catalytic</note>
    </ligand>
</feature>
<feature type="binding site" evidence="8">
    <location>
        <position position="119"/>
    </location>
    <ligand>
        <name>Zn(2+)</name>
        <dbReference type="ChEBI" id="CHEBI:29105"/>
        <note>catalytic</note>
    </ligand>
</feature>
<keyword evidence="6 8" id="KW-0862">Zinc</keyword>
<evidence type="ECO:0000256" key="1">
    <source>
        <dbReference type="ARBA" id="ARBA00010669"/>
    </source>
</evidence>
<evidence type="ECO:0000256" key="7">
    <source>
        <dbReference type="ARBA" id="ARBA00048045"/>
    </source>
</evidence>
<protein>
    <recommendedName>
        <fullName evidence="8">tRNA-specific adenosine deaminase</fullName>
        <ecNumber evidence="8">3.5.4.33</ecNumber>
    </recommendedName>
</protein>
<dbReference type="GO" id="GO:0052717">
    <property type="term" value="F:tRNA-specific adenosine-34 deaminase activity"/>
    <property type="evidence" value="ECO:0007669"/>
    <property type="project" value="UniProtKB-EC"/>
</dbReference>
<dbReference type="EC" id="3.5.4.33" evidence="8"/>